<dbReference type="AlphaFoldDB" id="A0A919RIE2"/>
<sequence length="323" mass="35262">MVMDYENKLHFLAHPVYLDVPMMMSFLAQIQGGVAMEEEETRKEGKVGEKNLKGTGKAKLPSLSGIFGVEVGVEGGGAWKREGLVESKAAKQHTEVSLFNALYAYLHGAQKIVSLQDAGQLGQLGSGDLIELSGSYAGNPLEENLSFFMQITPYLDMEDEGSGNKKENAPSRSKRRRSVPARTQSPEVEVQRQVEAAASAQMDYGWRIARRLYEDISSAPVHDVLIRMDETLKAILTVSSEFHTSATSEYLRSGEFKVLGKVTQVLTDDQNVNLARRTVLGVAGGDMVNEMVDNLRSSAGLHFDVADPIGAPAIQILPMAIFV</sequence>
<feature type="region of interest" description="Disordered" evidence="1">
    <location>
        <begin position="158"/>
        <end position="189"/>
    </location>
</feature>
<protein>
    <submittedName>
        <fullName evidence="2">Uncharacterized protein</fullName>
    </submittedName>
</protein>
<dbReference type="Proteomes" id="UP000606172">
    <property type="component" value="Unassembled WGS sequence"/>
</dbReference>
<evidence type="ECO:0000313" key="2">
    <source>
        <dbReference type="EMBL" id="GII94446.1"/>
    </source>
</evidence>
<gene>
    <name evidence="2" type="ORF">Ssi02_46770</name>
</gene>
<dbReference type="Pfam" id="PF19952">
    <property type="entry name" value="DUF6414"/>
    <property type="match status" value="1"/>
</dbReference>
<organism evidence="2 3">
    <name type="scientific">Sinosporangium siamense</name>
    <dbReference type="NCBI Taxonomy" id="1367973"/>
    <lineage>
        <taxon>Bacteria</taxon>
        <taxon>Bacillati</taxon>
        <taxon>Actinomycetota</taxon>
        <taxon>Actinomycetes</taxon>
        <taxon>Streptosporangiales</taxon>
        <taxon>Streptosporangiaceae</taxon>
        <taxon>Sinosporangium</taxon>
    </lineage>
</organism>
<comment type="caution">
    <text evidence="2">The sequence shown here is derived from an EMBL/GenBank/DDBJ whole genome shotgun (WGS) entry which is preliminary data.</text>
</comment>
<keyword evidence="3" id="KW-1185">Reference proteome</keyword>
<accession>A0A919RIE2</accession>
<reference evidence="2" key="1">
    <citation type="submission" date="2021-01" db="EMBL/GenBank/DDBJ databases">
        <title>Whole genome shotgun sequence of Sinosporangium siamense NBRC 109515.</title>
        <authorList>
            <person name="Komaki H."/>
            <person name="Tamura T."/>
        </authorList>
    </citation>
    <scope>NUCLEOTIDE SEQUENCE</scope>
    <source>
        <strain evidence="2">NBRC 109515</strain>
    </source>
</reference>
<evidence type="ECO:0000313" key="3">
    <source>
        <dbReference type="Proteomes" id="UP000606172"/>
    </source>
</evidence>
<name>A0A919RIE2_9ACTN</name>
<proteinExistence type="predicted"/>
<evidence type="ECO:0000256" key="1">
    <source>
        <dbReference type="SAM" id="MobiDB-lite"/>
    </source>
</evidence>
<dbReference type="InterPro" id="IPR045633">
    <property type="entry name" value="DUF6414"/>
</dbReference>
<dbReference type="EMBL" id="BOOW01000030">
    <property type="protein sequence ID" value="GII94446.1"/>
    <property type="molecule type" value="Genomic_DNA"/>
</dbReference>